<organism evidence="1 2">
    <name type="scientific">Sphingobacterium oryzagri</name>
    <dbReference type="NCBI Taxonomy" id="3025669"/>
    <lineage>
        <taxon>Bacteria</taxon>
        <taxon>Pseudomonadati</taxon>
        <taxon>Bacteroidota</taxon>
        <taxon>Sphingobacteriia</taxon>
        <taxon>Sphingobacteriales</taxon>
        <taxon>Sphingobacteriaceae</taxon>
        <taxon>Sphingobacterium</taxon>
    </lineage>
</organism>
<dbReference type="InterPro" id="IPR011467">
    <property type="entry name" value="DUF1573"/>
</dbReference>
<dbReference type="EMBL" id="CP117880">
    <property type="protein sequence ID" value="WDF69709.1"/>
    <property type="molecule type" value="Genomic_DNA"/>
</dbReference>
<sequence length="142" mass="15613">MKRIFLVITITAAFFSFGCENHHSSNTYFLQSKENSVPRAKVDFLNEGRFNFGRLSVGDTLAYAFKIRNIGEVPLIINAADPSCGCTIASFAKKPILPTLSDSIVIRFVPTIDQKGLIHKTITIDSNADTSPNLLVLHGEVI</sequence>
<keyword evidence="2" id="KW-1185">Reference proteome</keyword>
<reference evidence="1 2" key="1">
    <citation type="submission" date="2023-02" db="EMBL/GenBank/DDBJ databases">
        <title>Genome sequence of Sphingobacterium sp. KACC 22765.</title>
        <authorList>
            <person name="Kim S."/>
            <person name="Heo J."/>
            <person name="Kwon S.-W."/>
        </authorList>
    </citation>
    <scope>NUCLEOTIDE SEQUENCE [LARGE SCALE GENOMIC DNA]</scope>
    <source>
        <strain evidence="1 2">KACC 22765</strain>
    </source>
</reference>
<evidence type="ECO:0000313" key="1">
    <source>
        <dbReference type="EMBL" id="WDF69709.1"/>
    </source>
</evidence>
<dbReference type="RefSeq" id="WP_274268421.1">
    <property type="nucleotide sequence ID" value="NZ_CP117880.1"/>
</dbReference>
<dbReference type="Gene3D" id="2.60.40.10">
    <property type="entry name" value="Immunoglobulins"/>
    <property type="match status" value="1"/>
</dbReference>
<evidence type="ECO:0000313" key="2">
    <source>
        <dbReference type="Proteomes" id="UP001221558"/>
    </source>
</evidence>
<dbReference type="Proteomes" id="UP001221558">
    <property type="component" value="Chromosome"/>
</dbReference>
<dbReference type="PANTHER" id="PTHR37833:SF1">
    <property type="entry name" value="SIGNAL PEPTIDE PROTEIN"/>
    <property type="match status" value="1"/>
</dbReference>
<dbReference type="PROSITE" id="PS51257">
    <property type="entry name" value="PROKAR_LIPOPROTEIN"/>
    <property type="match status" value="1"/>
</dbReference>
<name>A0ABY7WJE4_9SPHI</name>
<dbReference type="InterPro" id="IPR013783">
    <property type="entry name" value="Ig-like_fold"/>
</dbReference>
<accession>A0ABY7WJE4</accession>
<protein>
    <submittedName>
        <fullName evidence="1">DUF1573 domain-containing protein</fullName>
    </submittedName>
</protein>
<proteinExistence type="predicted"/>
<dbReference type="Pfam" id="PF07610">
    <property type="entry name" value="DUF1573"/>
    <property type="match status" value="1"/>
</dbReference>
<dbReference type="PANTHER" id="PTHR37833">
    <property type="entry name" value="LIPOPROTEIN-RELATED"/>
    <property type="match status" value="1"/>
</dbReference>
<gene>
    <name evidence="1" type="ORF">PQ465_04840</name>
</gene>